<feature type="transmembrane region" description="Helical" evidence="10">
    <location>
        <begin position="285"/>
        <end position="308"/>
    </location>
</feature>
<comment type="subcellular location">
    <subcellularLocation>
        <location evidence="1 10">Cell membrane</location>
        <topology evidence="1 10">Multi-pass membrane protein</topology>
    </subcellularLocation>
</comment>
<feature type="transmembrane region" description="Helical" evidence="10">
    <location>
        <begin position="197"/>
        <end position="218"/>
    </location>
</feature>
<comment type="caution">
    <text evidence="10">Lacks conserved residue(s) required for the propagation of feature annotation.</text>
</comment>
<name>A0ABM1MFV0_NICVS</name>
<evidence type="ECO:0000256" key="7">
    <source>
        <dbReference type="ARBA" id="ARBA00023136"/>
    </source>
</evidence>
<dbReference type="PANTHER" id="PTHR21137:SF35">
    <property type="entry name" value="ODORANT RECEPTOR 19A-RELATED"/>
    <property type="match status" value="1"/>
</dbReference>
<evidence type="ECO:0000256" key="3">
    <source>
        <dbReference type="ARBA" id="ARBA00022606"/>
    </source>
</evidence>
<evidence type="ECO:0000256" key="6">
    <source>
        <dbReference type="ARBA" id="ARBA00022989"/>
    </source>
</evidence>
<keyword evidence="9 10" id="KW-0807">Transducer</keyword>
<keyword evidence="6 10" id="KW-1133">Transmembrane helix</keyword>
<keyword evidence="7 10" id="KW-0472">Membrane</keyword>
<keyword evidence="4 10" id="KW-0812">Transmembrane</keyword>
<dbReference type="RefSeq" id="XP_017773450.1">
    <property type="nucleotide sequence ID" value="XM_017917961.1"/>
</dbReference>
<evidence type="ECO:0000256" key="5">
    <source>
        <dbReference type="ARBA" id="ARBA00022725"/>
    </source>
</evidence>
<dbReference type="Pfam" id="PF02949">
    <property type="entry name" value="7tm_6"/>
    <property type="match status" value="1"/>
</dbReference>
<evidence type="ECO:0000256" key="1">
    <source>
        <dbReference type="ARBA" id="ARBA00004651"/>
    </source>
</evidence>
<evidence type="ECO:0000256" key="2">
    <source>
        <dbReference type="ARBA" id="ARBA00022475"/>
    </source>
</evidence>
<feature type="transmembrane region" description="Helical" evidence="10">
    <location>
        <begin position="70"/>
        <end position="88"/>
    </location>
</feature>
<evidence type="ECO:0000313" key="12">
    <source>
        <dbReference type="RefSeq" id="XP_017773450.1"/>
    </source>
</evidence>
<organism evidence="11 12">
    <name type="scientific">Nicrophorus vespilloides</name>
    <name type="common">Boreal carrion beetle</name>
    <dbReference type="NCBI Taxonomy" id="110193"/>
    <lineage>
        <taxon>Eukaryota</taxon>
        <taxon>Metazoa</taxon>
        <taxon>Ecdysozoa</taxon>
        <taxon>Arthropoda</taxon>
        <taxon>Hexapoda</taxon>
        <taxon>Insecta</taxon>
        <taxon>Pterygota</taxon>
        <taxon>Neoptera</taxon>
        <taxon>Endopterygota</taxon>
        <taxon>Coleoptera</taxon>
        <taxon>Polyphaga</taxon>
        <taxon>Staphyliniformia</taxon>
        <taxon>Silphidae</taxon>
        <taxon>Nicrophorinae</taxon>
        <taxon>Nicrophorus</taxon>
    </lineage>
</organism>
<evidence type="ECO:0000256" key="8">
    <source>
        <dbReference type="ARBA" id="ARBA00023170"/>
    </source>
</evidence>
<feature type="transmembrane region" description="Helical" evidence="10">
    <location>
        <begin position="38"/>
        <end position="58"/>
    </location>
</feature>
<dbReference type="InterPro" id="IPR004117">
    <property type="entry name" value="7tm6_olfct_rcpt"/>
</dbReference>
<keyword evidence="2" id="KW-1003">Cell membrane</keyword>
<reference evidence="12" key="1">
    <citation type="submission" date="2025-08" db="UniProtKB">
        <authorList>
            <consortium name="RefSeq"/>
        </authorList>
    </citation>
    <scope>IDENTIFICATION</scope>
    <source>
        <tissue evidence="12">Whole Larva</tissue>
    </source>
</reference>
<dbReference type="PANTHER" id="PTHR21137">
    <property type="entry name" value="ODORANT RECEPTOR"/>
    <property type="match status" value="1"/>
</dbReference>
<protein>
    <recommendedName>
        <fullName evidence="10">Odorant receptor</fullName>
    </recommendedName>
</protein>
<accession>A0ABM1MFV0</accession>
<proteinExistence type="inferred from homology"/>
<evidence type="ECO:0000313" key="11">
    <source>
        <dbReference type="Proteomes" id="UP000695000"/>
    </source>
</evidence>
<gene>
    <name evidence="12" type="primary">LOC108560425</name>
</gene>
<sequence>MYPKRYFPFVMTAFKLGGVYDSDHTNGFWKYFFKFYNVFLFLLCPIYYTIVELVMLYYTKKSLYMFIDHIGMMFVHWAGNMKTVLLLLNRQKIKDVMGVLKDQRFHYEDFEDFRPGNILQNHFKFNEIFCRIFMFTATLVPISNQISALKLFIVEGHSIDAGNMTCQDILPYYCWFPFETETYESCRYAFLFQTVPMILFVYLITAFDIAFSYFASYLRAHFLCIRGAFSTFRERCLVRLNLPTDYELLKDSQHPKLEMEIKTEVRKITHHLQVIIRLHDELKSFYSIPLLIQAMSIVGILISCLYIISLEPLFSAEAYARFQYALGLFFQLSLYCFQGSEITNAALSVADGIYEANWYSCTKSVKTTMMINMMRMQRKVEFTVGKFAPLNMSTYVKILKGSYTYYTFLSQKKIN</sequence>
<evidence type="ECO:0000256" key="9">
    <source>
        <dbReference type="ARBA" id="ARBA00023224"/>
    </source>
</evidence>
<evidence type="ECO:0000256" key="10">
    <source>
        <dbReference type="RuleBase" id="RU351113"/>
    </source>
</evidence>
<keyword evidence="5 10" id="KW-0552">Olfaction</keyword>
<dbReference type="Proteomes" id="UP000695000">
    <property type="component" value="Unplaced"/>
</dbReference>
<comment type="similarity">
    <text evidence="10">Belongs to the insect chemoreceptor superfamily. Heteromeric odorant receptor channel (TC 1.A.69) family.</text>
</comment>
<keyword evidence="8 10" id="KW-0675">Receptor</keyword>
<keyword evidence="3 10" id="KW-0716">Sensory transduction</keyword>
<keyword evidence="11" id="KW-1185">Reference proteome</keyword>
<dbReference type="GeneID" id="108560425"/>
<evidence type="ECO:0000256" key="4">
    <source>
        <dbReference type="ARBA" id="ARBA00022692"/>
    </source>
</evidence>